<gene>
    <name evidence="2" type="ORF">EDD18DRAFT_1359899</name>
</gene>
<comment type="caution">
    <text evidence="2">The sequence shown here is derived from an EMBL/GenBank/DDBJ whole genome shotgun (WGS) entry which is preliminary data.</text>
</comment>
<organism evidence="2 3">
    <name type="scientific">Armillaria luteobubalina</name>
    <dbReference type="NCBI Taxonomy" id="153913"/>
    <lineage>
        <taxon>Eukaryota</taxon>
        <taxon>Fungi</taxon>
        <taxon>Dikarya</taxon>
        <taxon>Basidiomycota</taxon>
        <taxon>Agaricomycotina</taxon>
        <taxon>Agaricomycetes</taxon>
        <taxon>Agaricomycetidae</taxon>
        <taxon>Agaricales</taxon>
        <taxon>Marasmiineae</taxon>
        <taxon>Physalacriaceae</taxon>
        <taxon>Armillaria</taxon>
    </lineage>
</organism>
<reference evidence="2" key="1">
    <citation type="submission" date="2023-06" db="EMBL/GenBank/DDBJ databases">
        <authorList>
            <consortium name="Lawrence Berkeley National Laboratory"/>
            <person name="Ahrendt S."/>
            <person name="Sahu N."/>
            <person name="Indic B."/>
            <person name="Wong-Bajracharya J."/>
            <person name="Merenyi Z."/>
            <person name="Ke H.-M."/>
            <person name="Monk M."/>
            <person name="Kocsube S."/>
            <person name="Drula E."/>
            <person name="Lipzen A."/>
            <person name="Balint B."/>
            <person name="Henrissat B."/>
            <person name="Andreopoulos B."/>
            <person name="Martin F.M."/>
            <person name="Harder C.B."/>
            <person name="Rigling D."/>
            <person name="Ford K.L."/>
            <person name="Foster G.D."/>
            <person name="Pangilinan J."/>
            <person name="Papanicolaou A."/>
            <person name="Barry K."/>
            <person name="LaButti K."/>
            <person name="Viragh M."/>
            <person name="Koriabine M."/>
            <person name="Yan M."/>
            <person name="Riley R."/>
            <person name="Champramary S."/>
            <person name="Plett K.L."/>
            <person name="Tsai I.J."/>
            <person name="Slot J."/>
            <person name="Sipos G."/>
            <person name="Plett J."/>
            <person name="Nagy L.G."/>
            <person name="Grigoriev I.V."/>
        </authorList>
    </citation>
    <scope>NUCLEOTIDE SEQUENCE</scope>
    <source>
        <strain evidence="2">HWK02</strain>
    </source>
</reference>
<evidence type="ECO:0000313" key="3">
    <source>
        <dbReference type="Proteomes" id="UP001175228"/>
    </source>
</evidence>
<dbReference type="SUPFAM" id="SSF51197">
    <property type="entry name" value="Clavaminate synthase-like"/>
    <property type="match status" value="1"/>
</dbReference>
<name>A0AA39PPQ0_9AGAR</name>
<dbReference type="Gene3D" id="2.60.120.650">
    <property type="entry name" value="Cupin"/>
    <property type="match status" value="1"/>
</dbReference>
<dbReference type="AlphaFoldDB" id="A0AA39PPQ0"/>
<sequence>MFALCSLTSDQDTEILEFGIAIGRSLKLLADDGWSRGGPPKDNIDFFVPVHGSSKSASQLDILVLVKVMDIAAGFLRLPTQSHYPSFKKAIKLEANNMGYLKRLDDWPNKLDDLRIALRMYAQRTSIPLPALEPGATKDEVMLHRDVCLLTSHWKHESAKNWLKALSVLDGVSFHMRLLCYHNGVEETSVWQRFITDKFPHPDIQRIMADNETFKKLKQDLPQWKQAFANAVAISPLVLILGKGMGHMLNTSQALRGSDDHETILSWNKCVMPNSPRYKCQETSMNMDNSMIVTLTHDQALKNCTATLETFHHFNIFLYNTNTSSLPWSLSSLSQIGNVDSLQEVQDHQRCVSHDTEDIHGKMSLRDIYEEGLEHEGHILNALHLPCSTPYEYDPLQYVLSSHIRVFEQTSDIPEDIFDAQYPVSATMFWLVATKGVISYIHTDCHGVGTVVEVVCGRKLWYIFRHWGSSPQDSQIDEYMGDWDPGFIPSPDKWDTEVVLLEPGSAFYMRPDTHHAVITLKNSITKGHHFYATATLTKSVAGWVHTCMLEYRIVNILHLELHELLLHMSCYFYMIMKGDEGSNDLEIPGISKDGLLDIIALGNFCIFSSALLHCLQENTEASKPAISMAIAAYLSLIRQLAARYQLIFLAGDDKASAEGDNAQQLSICARAMDIGDFAESSAAHFAQSLIYYSRMAIKLREAVGENLATLFGLDDFEMDIKSSLHTFLHMELTEEFFNAYKKEKIKCLHVCPLFLVWKKEEIFNPATYTDWKLIHDNETTEETIHCIKKGNADGFKDFSEVDSMSESGSELTDILDMEKKLSEDSDNNSVSEYGL</sequence>
<dbReference type="EMBL" id="JAUEPU010000041">
    <property type="protein sequence ID" value="KAK0488212.1"/>
    <property type="molecule type" value="Genomic_DNA"/>
</dbReference>
<keyword evidence="3" id="KW-1185">Reference proteome</keyword>
<dbReference type="PROSITE" id="PS51184">
    <property type="entry name" value="JMJC"/>
    <property type="match status" value="1"/>
</dbReference>
<evidence type="ECO:0000313" key="2">
    <source>
        <dbReference type="EMBL" id="KAK0488212.1"/>
    </source>
</evidence>
<proteinExistence type="predicted"/>
<dbReference type="Proteomes" id="UP001175228">
    <property type="component" value="Unassembled WGS sequence"/>
</dbReference>
<protein>
    <recommendedName>
        <fullName evidence="1">JmjC domain-containing protein</fullName>
    </recommendedName>
</protein>
<evidence type="ECO:0000259" key="1">
    <source>
        <dbReference type="PROSITE" id="PS51184"/>
    </source>
</evidence>
<feature type="domain" description="JmjC" evidence="1">
    <location>
        <begin position="402"/>
        <end position="547"/>
    </location>
</feature>
<accession>A0AA39PPQ0</accession>
<dbReference type="InterPro" id="IPR003347">
    <property type="entry name" value="JmjC_dom"/>
</dbReference>